<dbReference type="Proteomes" id="UP000184267">
    <property type="component" value="Unassembled WGS sequence"/>
</dbReference>
<gene>
    <name evidence="1" type="ORF">TRAPUB_815</name>
</gene>
<proteinExistence type="predicted"/>
<dbReference type="OMA" id="ETHNSHR"/>
<dbReference type="EMBL" id="MNAD01001066">
    <property type="protein sequence ID" value="OJT08276.1"/>
    <property type="molecule type" value="Genomic_DNA"/>
</dbReference>
<organism evidence="1 2">
    <name type="scientific">Trametes pubescens</name>
    <name type="common">White-rot fungus</name>
    <dbReference type="NCBI Taxonomy" id="154538"/>
    <lineage>
        <taxon>Eukaryota</taxon>
        <taxon>Fungi</taxon>
        <taxon>Dikarya</taxon>
        <taxon>Basidiomycota</taxon>
        <taxon>Agaricomycotina</taxon>
        <taxon>Agaricomycetes</taxon>
        <taxon>Polyporales</taxon>
        <taxon>Polyporaceae</taxon>
        <taxon>Trametes</taxon>
    </lineage>
</organism>
<accession>A0A1M2VL44</accession>
<comment type="caution">
    <text evidence="1">The sequence shown here is derived from an EMBL/GenBank/DDBJ whole genome shotgun (WGS) entry which is preliminary data.</text>
</comment>
<name>A0A1M2VL44_TRAPU</name>
<protein>
    <submittedName>
        <fullName evidence="1">Uncharacterized protein</fullName>
    </submittedName>
</protein>
<reference evidence="1 2" key="1">
    <citation type="submission" date="2016-10" db="EMBL/GenBank/DDBJ databases">
        <title>Genome sequence of the basidiomycete white-rot fungus Trametes pubescens.</title>
        <authorList>
            <person name="Makela M.R."/>
            <person name="Granchi Z."/>
            <person name="Peng M."/>
            <person name="De Vries R.P."/>
            <person name="Grigoriev I."/>
            <person name="Riley R."/>
            <person name="Hilden K."/>
        </authorList>
    </citation>
    <scope>NUCLEOTIDE SEQUENCE [LARGE SCALE GENOMIC DNA]</scope>
    <source>
        <strain evidence="1 2">FBCC735</strain>
    </source>
</reference>
<keyword evidence="2" id="KW-1185">Reference proteome</keyword>
<dbReference type="AlphaFoldDB" id="A0A1M2VL44"/>
<evidence type="ECO:0000313" key="2">
    <source>
        <dbReference type="Proteomes" id="UP000184267"/>
    </source>
</evidence>
<sequence>MRLTPGPFAPGSTGKHLILPEQGRAGMNMPGPISLDCWDAYTDRDENLEVFFSVYKPPLPSSSARDLRWALTWKIQSHLSWRHIQAVHEQSLTGLPPQPRFVYWGAVTKSAGPADAAALRHSLGVYSLAERQRIEQLALEIPVMAPDATWNCQDWLQDLLRRMVSAGLLSPDGWESIFAFIRATH</sequence>
<dbReference type="OrthoDB" id="37659at2759"/>
<evidence type="ECO:0000313" key="1">
    <source>
        <dbReference type="EMBL" id="OJT08276.1"/>
    </source>
</evidence>